<feature type="non-terminal residue" evidence="2">
    <location>
        <position position="1"/>
    </location>
</feature>
<reference evidence="2" key="1">
    <citation type="submission" date="2014-12" db="EMBL/GenBank/DDBJ databases">
        <title>Insight into the proteome of Arion vulgaris.</title>
        <authorList>
            <person name="Aradska J."/>
            <person name="Bulat T."/>
            <person name="Smidak R."/>
            <person name="Sarate P."/>
            <person name="Gangsoo J."/>
            <person name="Sialana F."/>
            <person name="Bilban M."/>
            <person name="Lubec G."/>
        </authorList>
    </citation>
    <scope>NUCLEOTIDE SEQUENCE</scope>
    <source>
        <tissue evidence="2">Skin</tissue>
    </source>
</reference>
<proteinExistence type="predicted"/>
<accession>A0A0B6YC80</accession>
<protein>
    <submittedName>
        <fullName evidence="2">Uncharacterized protein</fullName>
    </submittedName>
</protein>
<dbReference type="EMBL" id="HACG01006909">
    <property type="protein sequence ID" value="CEK53774.1"/>
    <property type="molecule type" value="Transcribed_RNA"/>
</dbReference>
<evidence type="ECO:0000256" key="1">
    <source>
        <dbReference type="SAM" id="MobiDB-lite"/>
    </source>
</evidence>
<feature type="compositionally biased region" description="Polar residues" evidence="1">
    <location>
        <begin position="82"/>
        <end position="100"/>
    </location>
</feature>
<name>A0A0B6YC80_9EUPU</name>
<evidence type="ECO:0000313" key="2">
    <source>
        <dbReference type="EMBL" id="CEK53774.1"/>
    </source>
</evidence>
<feature type="region of interest" description="Disordered" evidence="1">
    <location>
        <begin position="82"/>
        <end position="108"/>
    </location>
</feature>
<dbReference type="AlphaFoldDB" id="A0A0B6YC80"/>
<gene>
    <name evidence="2" type="primary">ORF21210</name>
</gene>
<organism evidence="2">
    <name type="scientific">Arion vulgaris</name>
    <dbReference type="NCBI Taxonomy" id="1028688"/>
    <lineage>
        <taxon>Eukaryota</taxon>
        <taxon>Metazoa</taxon>
        <taxon>Spiralia</taxon>
        <taxon>Lophotrochozoa</taxon>
        <taxon>Mollusca</taxon>
        <taxon>Gastropoda</taxon>
        <taxon>Heterobranchia</taxon>
        <taxon>Euthyneura</taxon>
        <taxon>Panpulmonata</taxon>
        <taxon>Eupulmonata</taxon>
        <taxon>Stylommatophora</taxon>
        <taxon>Helicina</taxon>
        <taxon>Arionoidea</taxon>
        <taxon>Arionidae</taxon>
        <taxon>Arion</taxon>
    </lineage>
</organism>
<sequence length="108" mass="12541">SFDSSHTNIHHEHIFDNVHEHIKETNALHIYNETLNMNIHQEQSLNKSERNGIKRLSYIMATSSNTDLSTLEDNLPGYFDNSYKTSSTNNKDNNFVNNRMKSPEMKCP</sequence>
<feature type="non-terminal residue" evidence="2">
    <location>
        <position position="108"/>
    </location>
</feature>